<evidence type="ECO:0000313" key="2">
    <source>
        <dbReference type="EMBL" id="CAF4020739.1"/>
    </source>
</evidence>
<accession>A0A819DEX1</accession>
<dbReference type="AlphaFoldDB" id="A0A819DEX1"/>
<dbReference type="Proteomes" id="UP000663874">
    <property type="component" value="Unassembled WGS sequence"/>
</dbReference>
<proteinExistence type="predicted"/>
<dbReference type="EMBL" id="CAJOAX010007888">
    <property type="protein sequence ID" value="CAF4020739.1"/>
    <property type="molecule type" value="Genomic_DNA"/>
</dbReference>
<sequence>MPVNETLILSKFMNASANIYMGLIYYLKSISEFNSLPVNTKMSLIKKIHTNCIALSPFVHDPILIRLFIIVLMLSTHMNIRYERNLIANDDEISTRNIFTVLNFYVELLWRYIFEVKIDKFIRTNLPSQNQQLEPIMKSI</sequence>
<evidence type="ECO:0000313" key="3">
    <source>
        <dbReference type="Proteomes" id="UP000663874"/>
    </source>
</evidence>
<gene>
    <name evidence="1" type="ORF">FNK824_LOCUS16955</name>
    <name evidence="2" type="ORF">OTI717_LOCUS30080</name>
</gene>
<comment type="caution">
    <text evidence="1">The sequence shown here is derived from an EMBL/GenBank/DDBJ whole genome shotgun (WGS) entry which is preliminary data.</text>
</comment>
<reference evidence="1" key="1">
    <citation type="submission" date="2021-02" db="EMBL/GenBank/DDBJ databases">
        <authorList>
            <person name="Nowell W R."/>
        </authorList>
    </citation>
    <scope>NUCLEOTIDE SEQUENCE</scope>
</reference>
<organism evidence="1 3">
    <name type="scientific">Rotaria sordida</name>
    <dbReference type="NCBI Taxonomy" id="392033"/>
    <lineage>
        <taxon>Eukaryota</taxon>
        <taxon>Metazoa</taxon>
        <taxon>Spiralia</taxon>
        <taxon>Gnathifera</taxon>
        <taxon>Rotifera</taxon>
        <taxon>Eurotatoria</taxon>
        <taxon>Bdelloidea</taxon>
        <taxon>Philodinida</taxon>
        <taxon>Philodinidae</taxon>
        <taxon>Rotaria</taxon>
    </lineage>
</organism>
<name>A0A819DEX1_9BILA</name>
<evidence type="ECO:0000313" key="1">
    <source>
        <dbReference type="EMBL" id="CAF3834419.1"/>
    </source>
</evidence>
<protein>
    <submittedName>
        <fullName evidence="1">Uncharacterized protein</fullName>
    </submittedName>
</protein>
<dbReference type="EMBL" id="CAJOBE010002634">
    <property type="protein sequence ID" value="CAF3834419.1"/>
    <property type="molecule type" value="Genomic_DNA"/>
</dbReference>
<dbReference type="Proteomes" id="UP000663823">
    <property type="component" value="Unassembled WGS sequence"/>
</dbReference>